<protein>
    <submittedName>
        <fullName evidence="2">Uncharacterized protein</fullName>
    </submittedName>
</protein>
<gene>
    <name evidence="2" type="ORF">BUALT_Bualt02G0019100</name>
</gene>
<reference evidence="2" key="1">
    <citation type="submission" date="2019-10" db="EMBL/GenBank/DDBJ databases">
        <authorList>
            <person name="Zhang R."/>
            <person name="Pan Y."/>
            <person name="Wang J."/>
            <person name="Ma R."/>
            <person name="Yu S."/>
        </authorList>
    </citation>
    <scope>NUCLEOTIDE SEQUENCE</scope>
    <source>
        <strain evidence="2">LA-IB0</strain>
        <tissue evidence="2">Leaf</tissue>
    </source>
</reference>
<evidence type="ECO:0000313" key="2">
    <source>
        <dbReference type="EMBL" id="KAG8387415.1"/>
    </source>
</evidence>
<proteinExistence type="predicted"/>
<dbReference type="AlphaFoldDB" id="A0AAV6Y7I8"/>
<sequence length="302" mass="34940">MRRQGGHYGGDSGSDGGAAAEMHQQHQNRKCDYYQRRHQEQQLLGKKEGAQHHNQWRWERDGAHVKLPQSAMSPTTLGNMEVFELQDGLIVIRETVKLNVKALIRACQIDWNPNLEDTRLLPRTLHVFLIAAFRNLAYNKLTSTTIIKFDFRSRKAGSKPLILDKVKDEKHLDPITKDGGWIRECHWRNKRILDDIMKLSKEQTDAEDAENARHKERVSSKATSIPKVAMEQYPTSRLSPNDPRVSNEGPSPFEEPNRAYNSDYHDSYRERGRFPGNARDHGYEPKDPYPRGRAYDTGSRYY</sequence>
<feature type="compositionally biased region" description="Basic and acidic residues" evidence="1">
    <location>
        <begin position="204"/>
        <end position="219"/>
    </location>
</feature>
<comment type="caution">
    <text evidence="2">The sequence shown here is derived from an EMBL/GenBank/DDBJ whole genome shotgun (WGS) entry which is preliminary data.</text>
</comment>
<evidence type="ECO:0000256" key="1">
    <source>
        <dbReference type="SAM" id="MobiDB-lite"/>
    </source>
</evidence>
<accession>A0AAV6Y7I8</accession>
<keyword evidence="3" id="KW-1185">Reference proteome</keyword>
<evidence type="ECO:0000313" key="3">
    <source>
        <dbReference type="Proteomes" id="UP000826271"/>
    </source>
</evidence>
<feature type="compositionally biased region" description="Gly residues" evidence="1">
    <location>
        <begin position="1"/>
        <end position="16"/>
    </location>
</feature>
<feature type="compositionally biased region" description="Basic and acidic residues" evidence="1">
    <location>
        <begin position="263"/>
        <end position="294"/>
    </location>
</feature>
<dbReference type="Proteomes" id="UP000826271">
    <property type="component" value="Unassembled WGS sequence"/>
</dbReference>
<feature type="region of interest" description="Disordered" evidence="1">
    <location>
        <begin position="204"/>
        <end position="302"/>
    </location>
</feature>
<organism evidence="2 3">
    <name type="scientific">Buddleja alternifolia</name>
    <dbReference type="NCBI Taxonomy" id="168488"/>
    <lineage>
        <taxon>Eukaryota</taxon>
        <taxon>Viridiplantae</taxon>
        <taxon>Streptophyta</taxon>
        <taxon>Embryophyta</taxon>
        <taxon>Tracheophyta</taxon>
        <taxon>Spermatophyta</taxon>
        <taxon>Magnoliopsida</taxon>
        <taxon>eudicotyledons</taxon>
        <taxon>Gunneridae</taxon>
        <taxon>Pentapetalae</taxon>
        <taxon>asterids</taxon>
        <taxon>lamiids</taxon>
        <taxon>Lamiales</taxon>
        <taxon>Scrophulariaceae</taxon>
        <taxon>Buddlejeae</taxon>
        <taxon>Buddleja</taxon>
    </lineage>
</organism>
<dbReference type="EMBL" id="WHWC01000002">
    <property type="protein sequence ID" value="KAG8387415.1"/>
    <property type="molecule type" value="Genomic_DNA"/>
</dbReference>
<feature type="region of interest" description="Disordered" evidence="1">
    <location>
        <begin position="1"/>
        <end position="29"/>
    </location>
</feature>
<name>A0AAV6Y7I8_9LAMI</name>